<keyword evidence="5" id="KW-0539">Nucleus</keyword>
<comment type="similarity">
    <text evidence="2">Belongs to the TAF4 family.</text>
</comment>
<comment type="subcellular location">
    <subcellularLocation>
        <location evidence="1">Nucleus</location>
    </subcellularLocation>
</comment>
<dbReference type="GO" id="GO:0006367">
    <property type="term" value="P:transcription initiation at RNA polymerase II promoter"/>
    <property type="evidence" value="ECO:0007669"/>
    <property type="project" value="TreeGrafter"/>
</dbReference>
<feature type="region of interest" description="Disordered" evidence="7">
    <location>
        <begin position="270"/>
        <end position="300"/>
    </location>
</feature>
<feature type="compositionally biased region" description="Polar residues" evidence="7">
    <location>
        <begin position="348"/>
        <end position="362"/>
    </location>
</feature>
<keyword evidence="10" id="KW-1185">Reference proteome</keyword>
<dbReference type="InterPro" id="IPR045144">
    <property type="entry name" value="TAF4"/>
</dbReference>
<evidence type="ECO:0000256" key="2">
    <source>
        <dbReference type="ARBA" id="ARBA00006178"/>
    </source>
</evidence>
<dbReference type="Pfam" id="PF12174">
    <property type="entry name" value="RST"/>
    <property type="match status" value="1"/>
</dbReference>
<keyword evidence="4" id="KW-0804">Transcription</keyword>
<sequence>MDPSIMKLLEEDEDETMHSGTDVEAFAAALNRDIGRHTSSDSDSIALSQGSSHVTNQVPPRWQTPQSQQNPNGIRKHVPLSAKANFKQQTSGPENQKQLYSSHKKESISSFQQKSCPDSFHPPKFEQNAIPISQTHDLEINNHGYTRTQMSKHQGQLVGLETENSPQVPLLAMHNQRAVSTRKSNQQQVAAGCGNQQATTAENRGPTVPWNLFLRVLLPQLNEFQAEQLNTLQIRFRKSEISKDVFVQQVKDIVGLKMYSTTLSQLQPQAAQHTQNVLRRPPSQPQASIQPQNFPTPSSAAQILTNSSNQVSDDHTLESHVVDLHGAALSHVSNSSSVANQQREHPSFPSQNFNKPQPQPQAQHMHFSKVSFSTSGNAGGIQHRQHSKINANISVSPFNQIIHDSQTRPIPAHQAGNISQVGITSEGVNPKFDRQNSFIDQKRLPNATLTPMISNSGRPQSSVHLQSTLTKDQKTGHVKQKAPDQSNEILKSYIPASPGLLSFSSAHIDKQEAKNEFEVQSARVGYTNPASRLSSSSVSSTMPNQIKASNVGNSNIPSAAPATSFIGIGNNDQVPAKKTTVGQKKPLDALVSSPPPTSKKQKVSEASDKSVEELNDVTAVSGVDLREEEEQLFSGPKQDSRVSEASRCVVQDKLILEKVPLLQRLLKIVSKFGLKGIGSDVEQCLSLCVEERMRGLIDNLIRLSKQRLDVQKPRHKTIVNSDVRQQIMLINRKAQDEWEKKQAEAARLQMLNERAANPVVDGEKEKDDRRVKPVKVPNNDEDDRMRTTAANVAARAALGGDDMLSKWKLMAEKNKQKRALVADAASGSKPGKDMGRKLIPSKCLRDSQEAEKRGQLPLDPTSGASKNGGRNQVHLHSKVARTISVKDVITALEREPQMSKSTLMYRLYEKIGS</sequence>
<feature type="domain" description="RST" evidence="8">
    <location>
        <begin position="201"/>
        <end position="272"/>
    </location>
</feature>
<name>A0AAV1E7Z1_OLDCO</name>
<dbReference type="GO" id="GO:0005669">
    <property type="term" value="C:transcription factor TFIID complex"/>
    <property type="evidence" value="ECO:0007669"/>
    <property type="project" value="InterPro"/>
</dbReference>
<evidence type="ECO:0000256" key="3">
    <source>
        <dbReference type="ARBA" id="ARBA00023015"/>
    </source>
</evidence>
<accession>A0AAV1E7Z1</accession>
<dbReference type="GO" id="GO:0016251">
    <property type="term" value="F:RNA polymerase II general transcription initiation factor activity"/>
    <property type="evidence" value="ECO:0007669"/>
    <property type="project" value="TreeGrafter"/>
</dbReference>
<feature type="region of interest" description="Disordered" evidence="7">
    <location>
        <begin position="757"/>
        <end position="782"/>
    </location>
</feature>
<feature type="region of interest" description="Disordered" evidence="7">
    <location>
        <begin position="819"/>
        <end position="838"/>
    </location>
</feature>
<dbReference type="PROSITE" id="PS51879">
    <property type="entry name" value="RST"/>
    <property type="match status" value="1"/>
</dbReference>
<dbReference type="InterPro" id="IPR009072">
    <property type="entry name" value="Histone-fold"/>
</dbReference>
<feature type="compositionally biased region" description="Polar residues" evidence="7">
    <location>
        <begin position="86"/>
        <end position="101"/>
    </location>
</feature>
<feature type="region of interest" description="Disordered" evidence="7">
    <location>
        <begin position="452"/>
        <end position="483"/>
    </location>
</feature>
<dbReference type="EMBL" id="OX459125">
    <property type="protein sequence ID" value="CAI9115797.1"/>
    <property type="molecule type" value="Genomic_DNA"/>
</dbReference>
<evidence type="ECO:0000259" key="8">
    <source>
        <dbReference type="PROSITE" id="PS51879"/>
    </source>
</evidence>
<feature type="compositionally biased region" description="Basic and acidic residues" evidence="7">
    <location>
        <begin position="845"/>
        <end position="854"/>
    </location>
</feature>
<keyword evidence="3" id="KW-0805">Transcription regulation</keyword>
<dbReference type="InterPro" id="IPR022003">
    <property type="entry name" value="RST"/>
</dbReference>
<feature type="region of interest" description="Disordered" evidence="7">
    <location>
        <begin position="34"/>
        <end position="106"/>
    </location>
</feature>
<comment type="function">
    <text evidence="6">TAFs are components of the transcription factor IID (TFIID) complex that is essential for mediating regulation of RNA polymerase transcription.</text>
</comment>
<feature type="compositionally biased region" description="Polar residues" evidence="7">
    <location>
        <begin position="41"/>
        <end position="72"/>
    </location>
</feature>
<dbReference type="AlphaFoldDB" id="A0AAV1E7Z1"/>
<dbReference type="InterPro" id="IPR007900">
    <property type="entry name" value="TAF4_C"/>
</dbReference>
<reference evidence="9" key="1">
    <citation type="submission" date="2023-03" db="EMBL/GenBank/DDBJ databases">
        <authorList>
            <person name="Julca I."/>
        </authorList>
    </citation>
    <scope>NUCLEOTIDE SEQUENCE</scope>
</reference>
<evidence type="ECO:0000256" key="4">
    <source>
        <dbReference type="ARBA" id="ARBA00023163"/>
    </source>
</evidence>
<feature type="region of interest" description="Disordered" evidence="7">
    <location>
        <begin position="845"/>
        <end position="877"/>
    </location>
</feature>
<feature type="compositionally biased region" description="Basic and acidic residues" evidence="7">
    <location>
        <begin position="602"/>
        <end position="611"/>
    </location>
</feature>
<evidence type="ECO:0000313" key="10">
    <source>
        <dbReference type="Proteomes" id="UP001161247"/>
    </source>
</evidence>
<dbReference type="Gene3D" id="1.10.20.10">
    <property type="entry name" value="Histone, subunit A"/>
    <property type="match status" value="1"/>
</dbReference>
<evidence type="ECO:0000256" key="1">
    <source>
        <dbReference type="ARBA" id="ARBA00004123"/>
    </source>
</evidence>
<evidence type="ECO:0000256" key="6">
    <source>
        <dbReference type="ARBA" id="ARBA00058775"/>
    </source>
</evidence>
<evidence type="ECO:0000256" key="7">
    <source>
        <dbReference type="SAM" id="MobiDB-lite"/>
    </source>
</evidence>
<dbReference type="Pfam" id="PF05236">
    <property type="entry name" value="TAF4"/>
    <property type="match status" value="1"/>
</dbReference>
<dbReference type="CDD" id="cd08045">
    <property type="entry name" value="HFD_TAF4"/>
    <property type="match status" value="1"/>
</dbReference>
<protein>
    <submittedName>
        <fullName evidence="9">OLC1v1016794C5</fullName>
    </submittedName>
</protein>
<feature type="compositionally biased region" description="Basic and acidic residues" evidence="7">
    <location>
        <begin position="761"/>
        <end position="771"/>
    </location>
</feature>
<dbReference type="PANTHER" id="PTHR15138">
    <property type="entry name" value="TRANSCRIPTION INITIATION FACTOR TFIID SUBUNIT 4"/>
    <property type="match status" value="1"/>
</dbReference>
<proteinExistence type="inferred from homology"/>
<feature type="region of interest" description="Disordered" evidence="7">
    <location>
        <begin position="576"/>
        <end position="611"/>
    </location>
</feature>
<organism evidence="9 10">
    <name type="scientific">Oldenlandia corymbosa var. corymbosa</name>
    <dbReference type="NCBI Taxonomy" id="529605"/>
    <lineage>
        <taxon>Eukaryota</taxon>
        <taxon>Viridiplantae</taxon>
        <taxon>Streptophyta</taxon>
        <taxon>Embryophyta</taxon>
        <taxon>Tracheophyta</taxon>
        <taxon>Spermatophyta</taxon>
        <taxon>Magnoliopsida</taxon>
        <taxon>eudicotyledons</taxon>
        <taxon>Gunneridae</taxon>
        <taxon>Pentapetalae</taxon>
        <taxon>asterids</taxon>
        <taxon>lamiids</taxon>
        <taxon>Gentianales</taxon>
        <taxon>Rubiaceae</taxon>
        <taxon>Rubioideae</taxon>
        <taxon>Spermacoceae</taxon>
        <taxon>Hedyotis-Oldenlandia complex</taxon>
        <taxon>Oldenlandia</taxon>
    </lineage>
</organism>
<evidence type="ECO:0000256" key="5">
    <source>
        <dbReference type="ARBA" id="ARBA00023242"/>
    </source>
</evidence>
<dbReference type="GO" id="GO:0003677">
    <property type="term" value="F:DNA binding"/>
    <property type="evidence" value="ECO:0007669"/>
    <property type="project" value="TreeGrafter"/>
</dbReference>
<feature type="region of interest" description="Disordered" evidence="7">
    <location>
        <begin position="333"/>
        <end position="364"/>
    </location>
</feature>
<dbReference type="Proteomes" id="UP001161247">
    <property type="component" value="Chromosome 8"/>
</dbReference>
<dbReference type="FunFam" id="1.10.20.10:FF:000015">
    <property type="entry name" value="Transcription initiation factor TFIID subunit 4B"/>
    <property type="match status" value="1"/>
</dbReference>
<dbReference type="PANTHER" id="PTHR15138:SF14">
    <property type="entry name" value="TRANSCRIPTION INITIATION FACTOR TFIID SUBUNIT 4"/>
    <property type="match status" value="1"/>
</dbReference>
<dbReference type="GO" id="GO:0046982">
    <property type="term" value="F:protein heterodimerization activity"/>
    <property type="evidence" value="ECO:0007669"/>
    <property type="project" value="InterPro"/>
</dbReference>
<gene>
    <name evidence="9" type="ORF">OLC1_LOCUS22249</name>
</gene>
<evidence type="ECO:0000313" key="9">
    <source>
        <dbReference type="EMBL" id="CAI9115797.1"/>
    </source>
</evidence>
<feature type="compositionally biased region" description="Polar residues" evidence="7">
    <location>
        <begin position="452"/>
        <end position="470"/>
    </location>
</feature>